<dbReference type="EMBL" id="CM056741">
    <property type="protein sequence ID" value="KAJ8684278.1"/>
    <property type="molecule type" value="Genomic_DNA"/>
</dbReference>
<name>A0ACC2PLG5_9HYME</name>
<dbReference type="Proteomes" id="UP001239111">
    <property type="component" value="Chromosome 1"/>
</dbReference>
<evidence type="ECO:0000313" key="1">
    <source>
        <dbReference type="EMBL" id="KAJ8684278.1"/>
    </source>
</evidence>
<protein>
    <submittedName>
        <fullName evidence="1">Uncharacterized protein</fullName>
    </submittedName>
</protein>
<accession>A0ACC2PLG5</accession>
<comment type="caution">
    <text evidence="1">The sequence shown here is derived from an EMBL/GenBank/DDBJ whole genome shotgun (WGS) entry which is preliminary data.</text>
</comment>
<keyword evidence="2" id="KW-1185">Reference proteome</keyword>
<organism evidence="1 2">
    <name type="scientific">Eretmocerus hayati</name>
    <dbReference type="NCBI Taxonomy" id="131215"/>
    <lineage>
        <taxon>Eukaryota</taxon>
        <taxon>Metazoa</taxon>
        <taxon>Ecdysozoa</taxon>
        <taxon>Arthropoda</taxon>
        <taxon>Hexapoda</taxon>
        <taxon>Insecta</taxon>
        <taxon>Pterygota</taxon>
        <taxon>Neoptera</taxon>
        <taxon>Endopterygota</taxon>
        <taxon>Hymenoptera</taxon>
        <taxon>Apocrita</taxon>
        <taxon>Proctotrupomorpha</taxon>
        <taxon>Chalcidoidea</taxon>
        <taxon>Aphelinidae</taxon>
        <taxon>Aphelininae</taxon>
        <taxon>Eretmocerus</taxon>
    </lineage>
</organism>
<reference evidence="1" key="1">
    <citation type="submission" date="2023-04" db="EMBL/GenBank/DDBJ databases">
        <title>A chromosome-level genome assembly of the parasitoid wasp Eretmocerus hayati.</title>
        <authorList>
            <person name="Zhong Y."/>
            <person name="Liu S."/>
            <person name="Liu Y."/>
        </authorList>
    </citation>
    <scope>NUCLEOTIDE SEQUENCE</scope>
    <source>
        <strain evidence="1">ZJU_SS_LIU_2023</strain>
    </source>
</reference>
<sequence length="209" mass="23686">MNRGYFGPMDDIKFFELADTQVYLHEEVLSPSQRGCLGGRSSSVCPYQARKARLCDNIIGLHMYVHNGNRRMTRACKLAPLRRRQLAIQEGRHERYIDINVVKYDRVILSSSVGGGGSVFGAAGAGFARAVLRYDPWLRAGLVLLYRAAWRSPRRQRLQPDALLEAQLLPRQHPPTLLMVMALSRYEEQRDSSLAQTQVLDQAPPVAHW</sequence>
<proteinExistence type="predicted"/>
<gene>
    <name evidence="1" type="ORF">QAD02_020070</name>
</gene>
<evidence type="ECO:0000313" key="2">
    <source>
        <dbReference type="Proteomes" id="UP001239111"/>
    </source>
</evidence>